<reference evidence="2" key="1">
    <citation type="submission" date="2019-03" db="EMBL/GenBank/DDBJ databases">
        <title>Weissella sp. 26KH-42 Genome sequencing.</title>
        <authorList>
            <person name="Heo J."/>
            <person name="Kim S.-J."/>
            <person name="Kim J.-S."/>
            <person name="Hong S.-B."/>
            <person name="Kwon S.-W."/>
        </authorList>
    </citation>
    <scope>NUCLEOTIDE SEQUENCE [LARGE SCALE GENOMIC DNA]</scope>
    <source>
        <strain evidence="2">26KH-42</strain>
    </source>
</reference>
<accession>A0A4P6YRW8</accession>
<evidence type="ECO:0000313" key="2">
    <source>
        <dbReference type="Proteomes" id="UP000292886"/>
    </source>
</evidence>
<protein>
    <submittedName>
        <fullName evidence="1">Uncharacterized protein</fullName>
    </submittedName>
</protein>
<evidence type="ECO:0000313" key="1">
    <source>
        <dbReference type="EMBL" id="QBO35360.1"/>
    </source>
</evidence>
<dbReference type="EMBL" id="CP037940">
    <property type="protein sequence ID" value="QBO35360.1"/>
    <property type="molecule type" value="Genomic_DNA"/>
</dbReference>
<proteinExistence type="predicted"/>
<organism evidence="1 2">
    <name type="scientific">Periweissella cryptocerci</name>
    <dbReference type="NCBI Taxonomy" id="2506420"/>
    <lineage>
        <taxon>Bacteria</taxon>
        <taxon>Bacillati</taxon>
        <taxon>Bacillota</taxon>
        <taxon>Bacilli</taxon>
        <taxon>Lactobacillales</taxon>
        <taxon>Lactobacillaceae</taxon>
        <taxon>Periweissella</taxon>
    </lineage>
</organism>
<keyword evidence="2" id="KW-1185">Reference proteome</keyword>
<sequence length="110" mass="13014">MKLILELRKKRSLTTNAGFALASTLILLSVLAGMQLWQLHIYHDQMQTYTTIERSYRLDMLTNQVRLQLIDHPEQTEYKIGEIQVLLKDQQIFIKYPNGDKFQRQFSQSQ</sequence>
<gene>
    <name evidence="1" type="ORF">EQG49_02205</name>
</gene>
<dbReference type="RefSeq" id="WP_133362440.1">
    <property type="nucleotide sequence ID" value="NZ_CP037940.1"/>
</dbReference>
<name>A0A4P6YRW8_9LACO</name>
<dbReference type="OrthoDB" id="2303924at2"/>
<dbReference type="Proteomes" id="UP000292886">
    <property type="component" value="Chromosome"/>
</dbReference>
<dbReference type="AlphaFoldDB" id="A0A4P6YRW8"/>
<dbReference type="KEGG" id="wei:EQG49_02205"/>